<evidence type="ECO:0008006" key="4">
    <source>
        <dbReference type="Google" id="ProtNLM"/>
    </source>
</evidence>
<feature type="compositionally biased region" description="Basic and acidic residues" evidence="1">
    <location>
        <begin position="43"/>
        <end position="55"/>
    </location>
</feature>
<evidence type="ECO:0000313" key="2">
    <source>
        <dbReference type="EMBL" id="KAL1836754.1"/>
    </source>
</evidence>
<protein>
    <recommendedName>
        <fullName evidence="4">Secreted protein</fullName>
    </recommendedName>
</protein>
<evidence type="ECO:0000313" key="3">
    <source>
        <dbReference type="Proteomes" id="UP001586593"/>
    </source>
</evidence>
<reference evidence="2 3" key="1">
    <citation type="journal article" date="2024" name="Commun. Biol.">
        <title>Comparative genomic analysis of thermophilic fungi reveals convergent evolutionary adaptations and gene losses.</title>
        <authorList>
            <person name="Steindorff A.S."/>
            <person name="Aguilar-Pontes M.V."/>
            <person name="Robinson A.J."/>
            <person name="Andreopoulos B."/>
            <person name="LaButti K."/>
            <person name="Kuo A."/>
            <person name="Mondo S."/>
            <person name="Riley R."/>
            <person name="Otillar R."/>
            <person name="Haridas S."/>
            <person name="Lipzen A."/>
            <person name="Grimwood J."/>
            <person name="Schmutz J."/>
            <person name="Clum A."/>
            <person name="Reid I.D."/>
            <person name="Moisan M.C."/>
            <person name="Butler G."/>
            <person name="Nguyen T.T.M."/>
            <person name="Dewar K."/>
            <person name="Conant G."/>
            <person name="Drula E."/>
            <person name="Henrissat B."/>
            <person name="Hansel C."/>
            <person name="Singer S."/>
            <person name="Hutchinson M.I."/>
            <person name="de Vries R.P."/>
            <person name="Natvig D.O."/>
            <person name="Powell A.J."/>
            <person name="Tsang A."/>
            <person name="Grigoriev I.V."/>
        </authorList>
    </citation>
    <scope>NUCLEOTIDE SEQUENCE [LARGE SCALE GENOMIC DNA]</scope>
    <source>
        <strain evidence="2 3">ATCC 24622</strain>
    </source>
</reference>
<name>A0ABR3V4S4_9PEZI</name>
<dbReference type="Proteomes" id="UP001586593">
    <property type="component" value="Unassembled WGS sequence"/>
</dbReference>
<feature type="region of interest" description="Disordered" evidence="1">
    <location>
        <begin position="39"/>
        <end position="99"/>
    </location>
</feature>
<dbReference type="EMBL" id="JAZHXJ010002777">
    <property type="protein sequence ID" value="KAL1836754.1"/>
    <property type="molecule type" value="Genomic_DNA"/>
</dbReference>
<proteinExistence type="predicted"/>
<accession>A0ABR3V4S4</accession>
<comment type="caution">
    <text evidence="2">The sequence shown here is derived from an EMBL/GenBank/DDBJ whole genome shotgun (WGS) entry which is preliminary data.</text>
</comment>
<organism evidence="2 3">
    <name type="scientific">Phialemonium thermophilum</name>
    <dbReference type="NCBI Taxonomy" id="223376"/>
    <lineage>
        <taxon>Eukaryota</taxon>
        <taxon>Fungi</taxon>
        <taxon>Dikarya</taxon>
        <taxon>Ascomycota</taxon>
        <taxon>Pezizomycotina</taxon>
        <taxon>Sordariomycetes</taxon>
        <taxon>Sordariomycetidae</taxon>
        <taxon>Cephalothecales</taxon>
        <taxon>Cephalothecaceae</taxon>
        <taxon>Phialemonium</taxon>
    </lineage>
</organism>
<sequence>MVCVLWVLLGSVRAPREKSAPEADHLIAEWECRGHVKKRSRKDKCLLPKSPRGDGADGPSSYRKKVAPTLPSLATRYSPGTSTTPYPRRPSTRPPPPSP</sequence>
<feature type="compositionally biased region" description="Low complexity" evidence="1">
    <location>
        <begin position="75"/>
        <end position="86"/>
    </location>
</feature>
<keyword evidence="3" id="KW-1185">Reference proteome</keyword>
<gene>
    <name evidence="2" type="ORF">VTK73DRAFT_4933</name>
</gene>
<evidence type="ECO:0000256" key="1">
    <source>
        <dbReference type="SAM" id="MobiDB-lite"/>
    </source>
</evidence>